<dbReference type="Pfam" id="PF01494">
    <property type="entry name" value="FAD_binding_3"/>
    <property type="match status" value="1"/>
</dbReference>
<keyword evidence="8" id="KW-1185">Reference proteome</keyword>
<keyword evidence="5" id="KW-0472">Membrane</keyword>
<evidence type="ECO:0000259" key="6">
    <source>
        <dbReference type="Pfam" id="PF01494"/>
    </source>
</evidence>
<dbReference type="InterPro" id="IPR018247">
    <property type="entry name" value="EF_Hand_1_Ca_BS"/>
</dbReference>
<gene>
    <name evidence="7" type="ORF">BCR34DRAFT_477258</name>
</gene>
<name>A0A1Y2A079_9PLEO</name>
<feature type="domain" description="FAD-binding" evidence="6">
    <location>
        <begin position="13"/>
        <end position="357"/>
    </location>
</feature>
<dbReference type="PROSITE" id="PS00018">
    <property type="entry name" value="EF_HAND_1"/>
    <property type="match status" value="1"/>
</dbReference>
<evidence type="ECO:0000313" key="7">
    <source>
        <dbReference type="EMBL" id="ORY15886.1"/>
    </source>
</evidence>
<proteinExistence type="predicted"/>
<feature type="transmembrane region" description="Helical" evidence="5">
    <location>
        <begin position="12"/>
        <end position="30"/>
    </location>
</feature>
<dbReference type="PRINTS" id="PR00420">
    <property type="entry name" value="RNGMNOXGNASE"/>
</dbReference>
<evidence type="ECO:0000256" key="5">
    <source>
        <dbReference type="SAM" id="Phobius"/>
    </source>
</evidence>
<keyword evidence="4" id="KW-0560">Oxidoreductase</keyword>
<reference evidence="7 8" key="1">
    <citation type="submission" date="2016-07" db="EMBL/GenBank/DDBJ databases">
        <title>Pervasive Adenine N6-methylation of Active Genes in Fungi.</title>
        <authorList>
            <consortium name="DOE Joint Genome Institute"/>
            <person name="Mondo S.J."/>
            <person name="Dannebaum R.O."/>
            <person name="Kuo R.C."/>
            <person name="Labutti K."/>
            <person name="Haridas S."/>
            <person name="Kuo A."/>
            <person name="Salamov A."/>
            <person name="Ahrendt S.R."/>
            <person name="Lipzen A."/>
            <person name="Sullivan W."/>
            <person name="Andreopoulos W.B."/>
            <person name="Clum A."/>
            <person name="Lindquist E."/>
            <person name="Daum C."/>
            <person name="Ramamoorthy G.K."/>
            <person name="Gryganskyi A."/>
            <person name="Culley D."/>
            <person name="Magnuson J.K."/>
            <person name="James T.Y."/>
            <person name="O'Malley M.A."/>
            <person name="Stajich J.E."/>
            <person name="Spatafora J.W."/>
            <person name="Visel A."/>
            <person name="Grigoriev I.V."/>
        </authorList>
    </citation>
    <scope>NUCLEOTIDE SEQUENCE [LARGE SCALE GENOMIC DNA]</scope>
    <source>
        <strain evidence="7 8">CBS 115471</strain>
    </source>
</reference>
<keyword evidence="1" id="KW-0285">Flavoprotein</keyword>
<evidence type="ECO:0000256" key="4">
    <source>
        <dbReference type="ARBA" id="ARBA00023002"/>
    </source>
</evidence>
<dbReference type="PANTHER" id="PTHR43876:SF18">
    <property type="entry name" value="PUTATIVE (AFU_ORTHOLOGUE AFUA_3G09540)-RELATED"/>
    <property type="match status" value="1"/>
</dbReference>
<evidence type="ECO:0000313" key="8">
    <source>
        <dbReference type="Proteomes" id="UP000193144"/>
    </source>
</evidence>
<organism evidence="7 8">
    <name type="scientific">Clohesyomyces aquaticus</name>
    <dbReference type="NCBI Taxonomy" id="1231657"/>
    <lineage>
        <taxon>Eukaryota</taxon>
        <taxon>Fungi</taxon>
        <taxon>Dikarya</taxon>
        <taxon>Ascomycota</taxon>
        <taxon>Pezizomycotina</taxon>
        <taxon>Dothideomycetes</taxon>
        <taxon>Pleosporomycetidae</taxon>
        <taxon>Pleosporales</taxon>
        <taxon>Lindgomycetaceae</taxon>
        <taxon>Clohesyomyces</taxon>
    </lineage>
</organism>
<dbReference type="STRING" id="1231657.A0A1Y2A079"/>
<dbReference type="Gene3D" id="3.50.50.60">
    <property type="entry name" value="FAD/NAD(P)-binding domain"/>
    <property type="match status" value="1"/>
</dbReference>
<dbReference type="EMBL" id="MCFA01000022">
    <property type="protein sequence ID" value="ORY15886.1"/>
    <property type="molecule type" value="Genomic_DNA"/>
</dbReference>
<evidence type="ECO:0000256" key="3">
    <source>
        <dbReference type="ARBA" id="ARBA00022946"/>
    </source>
</evidence>
<dbReference type="PANTHER" id="PTHR43876">
    <property type="entry name" value="UBIQUINONE BIOSYNTHESIS MONOOXYGENASE COQ6, MITOCHONDRIAL"/>
    <property type="match status" value="1"/>
</dbReference>
<dbReference type="InterPro" id="IPR036188">
    <property type="entry name" value="FAD/NAD-bd_sf"/>
</dbReference>
<dbReference type="OrthoDB" id="10016252at2759"/>
<comment type="caution">
    <text evidence="7">The sequence shown here is derived from an EMBL/GenBank/DDBJ whole genome shotgun (WGS) entry which is preliminary data.</text>
</comment>
<evidence type="ECO:0000256" key="2">
    <source>
        <dbReference type="ARBA" id="ARBA00022827"/>
    </source>
</evidence>
<dbReference type="Gene3D" id="3.30.70.2450">
    <property type="match status" value="1"/>
</dbReference>
<dbReference type="GO" id="GO:0071949">
    <property type="term" value="F:FAD binding"/>
    <property type="evidence" value="ECO:0007669"/>
    <property type="project" value="InterPro"/>
</dbReference>
<dbReference type="InterPro" id="IPR002938">
    <property type="entry name" value="FAD-bd"/>
</dbReference>
<accession>A0A1Y2A079</accession>
<dbReference type="Proteomes" id="UP000193144">
    <property type="component" value="Unassembled WGS sequence"/>
</dbReference>
<keyword evidence="5" id="KW-1133">Transmembrane helix</keyword>
<dbReference type="AlphaFoldDB" id="A0A1Y2A079"/>
<dbReference type="InterPro" id="IPR051205">
    <property type="entry name" value="UbiH/COQ6_monooxygenase"/>
</dbReference>
<keyword evidence="5" id="KW-0812">Transmembrane</keyword>
<dbReference type="SUPFAM" id="SSF51905">
    <property type="entry name" value="FAD/NAD(P)-binding domain"/>
    <property type="match status" value="1"/>
</dbReference>
<keyword evidence="2" id="KW-0274">FAD</keyword>
<dbReference type="GO" id="GO:0016491">
    <property type="term" value="F:oxidoreductase activity"/>
    <property type="evidence" value="ECO:0007669"/>
    <property type="project" value="UniProtKB-KW"/>
</dbReference>
<evidence type="ECO:0000256" key="1">
    <source>
        <dbReference type="ARBA" id="ARBA00022630"/>
    </source>
</evidence>
<dbReference type="GO" id="GO:0005739">
    <property type="term" value="C:mitochondrion"/>
    <property type="evidence" value="ECO:0007669"/>
    <property type="project" value="TreeGrafter"/>
</dbReference>
<protein>
    <recommendedName>
        <fullName evidence="6">FAD-binding domain-containing protein</fullName>
    </recommendedName>
</protein>
<keyword evidence="3" id="KW-0809">Transit peptide</keyword>
<sequence length="432" mass="48677">MSAPRASPPFNSILIVGAGPSGLLLALLLARQLPKIEITLVDTLEALDTRPRATHYGPPAAYELRRAGIIQDVRDEGFLPKKITWRKLDGTVLAGMDGDVMEGVTEDRLVCLPLDRLGKILLKHLETCPNVSIKWRHKVTGIGEDTAKGKAWVDVMVEGQTDSIKLEADYVVGCDGANSQIRRSLFGDWNFPGRTWDEQVVATNVYYPFEKFGYDDSQFHIHPEHWYMAARITKDGMWRVSYGELKGLSNEELIARQPMKYEAMLPGNPKPHEYKITNIGPYKVHQRCAEKMRVGRFLLAADAAHLCNPFGGMGLTGGICDIGSLYDCLVAMHEGKTDDSILDVYDEVRRQKWKEIIDPFSSDNIRRLFDQDPENALENDEFLKMCKRTETDINFAREVAAGMNILRYDFTPHFKSAKATNVNISHKEKTST</sequence>